<dbReference type="Proteomes" id="UP000632535">
    <property type="component" value="Unassembled WGS sequence"/>
</dbReference>
<feature type="domain" description="Activator of Hsp90 ATPase homologue 1/2-like C-terminal" evidence="2">
    <location>
        <begin position="17"/>
        <end position="134"/>
    </location>
</feature>
<dbReference type="InterPro" id="IPR013538">
    <property type="entry name" value="ASHA1/2-like_C"/>
</dbReference>
<dbReference type="CDD" id="cd07814">
    <property type="entry name" value="SRPBCC_CalC_Aha1-like"/>
    <property type="match status" value="1"/>
</dbReference>
<dbReference type="InterPro" id="IPR023393">
    <property type="entry name" value="START-like_dom_sf"/>
</dbReference>
<protein>
    <submittedName>
        <fullName evidence="3">Activator of HSP90 ATPase</fullName>
    </submittedName>
</protein>
<sequence>MVDILHRIGVTTPAPEATTRRVYDALTTVAGLAGWWTEDTRGSAGVGGRLEFRFPDGGFEMEVAELRPRERVVWRVVGGPDEWVGTTIEWDLRQDGDWTIVLFAHRGWREPVEFMHHCSTKWATFLVSLKALVEHGAGAPSPRDVKIDDWN</sequence>
<evidence type="ECO:0000313" key="4">
    <source>
        <dbReference type="Proteomes" id="UP000632535"/>
    </source>
</evidence>
<dbReference type="EMBL" id="BMDG01000016">
    <property type="protein sequence ID" value="GGI11674.1"/>
    <property type="molecule type" value="Genomic_DNA"/>
</dbReference>
<proteinExistence type="inferred from homology"/>
<comment type="similarity">
    <text evidence="1">Belongs to the AHA1 family.</text>
</comment>
<name>A0ABQ2BA48_9MICO</name>
<dbReference type="RefSeq" id="WP_188525255.1">
    <property type="nucleotide sequence ID" value="NZ_BMDG01000016.1"/>
</dbReference>
<evidence type="ECO:0000256" key="1">
    <source>
        <dbReference type="ARBA" id="ARBA00006817"/>
    </source>
</evidence>
<gene>
    <name evidence="3" type="ORF">GCM10007368_37370</name>
</gene>
<keyword evidence="4" id="KW-1185">Reference proteome</keyword>
<reference evidence="4" key="1">
    <citation type="journal article" date="2019" name="Int. J. Syst. Evol. Microbiol.">
        <title>The Global Catalogue of Microorganisms (GCM) 10K type strain sequencing project: providing services to taxonomists for standard genome sequencing and annotation.</title>
        <authorList>
            <consortium name="The Broad Institute Genomics Platform"/>
            <consortium name="The Broad Institute Genome Sequencing Center for Infectious Disease"/>
            <person name="Wu L."/>
            <person name="Ma J."/>
        </authorList>
    </citation>
    <scope>NUCLEOTIDE SEQUENCE [LARGE SCALE GENOMIC DNA]</scope>
    <source>
        <strain evidence="4">CCM 8653</strain>
    </source>
</reference>
<dbReference type="SUPFAM" id="SSF55961">
    <property type="entry name" value="Bet v1-like"/>
    <property type="match status" value="1"/>
</dbReference>
<dbReference type="Pfam" id="PF08327">
    <property type="entry name" value="AHSA1"/>
    <property type="match status" value="1"/>
</dbReference>
<dbReference type="Gene3D" id="3.30.530.20">
    <property type="match status" value="1"/>
</dbReference>
<organism evidence="3 4">
    <name type="scientific">Isoptericola cucumis</name>
    <dbReference type="NCBI Taxonomy" id="1776856"/>
    <lineage>
        <taxon>Bacteria</taxon>
        <taxon>Bacillati</taxon>
        <taxon>Actinomycetota</taxon>
        <taxon>Actinomycetes</taxon>
        <taxon>Micrococcales</taxon>
        <taxon>Promicromonosporaceae</taxon>
        <taxon>Isoptericola</taxon>
    </lineage>
</organism>
<comment type="caution">
    <text evidence="3">The sequence shown here is derived from an EMBL/GenBank/DDBJ whole genome shotgun (WGS) entry which is preliminary data.</text>
</comment>
<accession>A0ABQ2BA48</accession>
<evidence type="ECO:0000313" key="3">
    <source>
        <dbReference type="EMBL" id="GGI11674.1"/>
    </source>
</evidence>
<evidence type="ECO:0000259" key="2">
    <source>
        <dbReference type="Pfam" id="PF08327"/>
    </source>
</evidence>